<feature type="binding site" evidence="8">
    <location>
        <position position="13"/>
    </location>
    <ligand>
        <name>Mg(2+)</name>
        <dbReference type="ChEBI" id="CHEBI:18420"/>
    </ligand>
</feature>
<comment type="subunit">
    <text evidence="1 8">Homodimer.</text>
</comment>
<dbReference type="PANTHER" id="PTHR11846">
    <property type="entry name" value="ADENYLOSUCCINATE SYNTHETASE"/>
    <property type="match status" value="1"/>
</dbReference>
<accession>A0ABQ1V767</accession>
<feature type="binding site" evidence="8">
    <location>
        <begin position="40"/>
        <end position="42"/>
    </location>
    <ligand>
        <name>GTP</name>
        <dbReference type="ChEBI" id="CHEBI:37565"/>
    </ligand>
</feature>
<keyword evidence="8" id="KW-0963">Cytoplasm</keyword>
<evidence type="ECO:0000256" key="8">
    <source>
        <dbReference type="HAMAP-Rule" id="MF_00011"/>
    </source>
</evidence>
<dbReference type="SMART" id="SM00788">
    <property type="entry name" value="Adenylsucc_synt"/>
    <property type="match status" value="1"/>
</dbReference>
<keyword evidence="2 8" id="KW-0436">Ligase</keyword>
<evidence type="ECO:0000256" key="9">
    <source>
        <dbReference type="PROSITE-ProRule" id="PRU10134"/>
    </source>
</evidence>
<dbReference type="SUPFAM" id="SSF52540">
    <property type="entry name" value="P-loop containing nucleoside triphosphate hydrolases"/>
    <property type="match status" value="1"/>
</dbReference>
<comment type="subcellular location">
    <subcellularLocation>
        <location evidence="8">Cytoplasm</location>
    </subcellularLocation>
</comment>
<evidence type="ECO:0000256" key="6">
    <source>
        <dbReference type="ARBA" id="ARBA00022842"/>
    </source>
</evidence>
<comment type="cofactor">
    <cofactor evidence="8">
        <name>Mg(2+)</name>
        <dbReference type="ChEBI" id="CHEBI:18420"/>
    </cofactor>
    <text evidence="8">Binds 1 Mg(2+) ion per subunit.</text>
</comment>
<keyword evidence="3 8" id="KW-0479">Metal-binding</keyword>
<dbReference type="Proteomes" id="UP000647339">
    <property type="component" value="Unassembled WGS sequence"/>
</dbReference>
<dbReference type="PANTHER" id="PTHR11846:SF0">
    <property type="entry name" value="ADENYLOSUCCINATE SYNTHETASE"/>
    <property type="match status" value="1"/>
</dbReference>
<dbReference type="InterPro" id="IPR001114">
    <property type="entry name" value="Adenylosuccinate_synthetase"/>
</dbReference>
<dbReference type="Gene3D" id="1.10.300.10">
    <property type="entry name" value="Adenylosuccinate Synthetase, subunit A, domain 2"/>
    <property type="match status" value="1"/>
</dbReference>
<dbReference type="EMBL" id="BMIU01000018">
    <property type="protein sequence ID" value="GGF42251.1"/>
    <property type="molecule type" value="Genomic_DNA"/>
</dbReference>
<proteinExistence type="inferred from homology"/>
<dbReference type="RefSeq" id="WP_137404850.1">
    <property type="nucleotide sequence ID" value="NZ_BMIU01000018.1"/>
</dbReference>
<feature type="binding site" evidence="8">
    <location>
        <begin position="298"/>
        <end position="304"/>
    </location>
    <ligand>
        <name>substrate</name>
    </ligand>
</feature>
<organism evidence="11 12">
    <name type="scientific">Echinicola rosea</name>
    <dbReference type="NCBI Taxonomy" id="1807691"/>
    <lineage>
        <taxon>Bacteria</taxon>
        <taxon>Pseudomonadati</taxon>
        <taxon>Bacteroidota</taxon>
        <taxon>Cytophagia</taxon>
        <taxon>Cytophagales</taxon>
        <taxon>Cyclobacteriaceae</taxon>
        <taxon>Echinicola</taxon>
    </lineage>
</organism>
<feature type="binding site" description="in other chain" evidence="8">
    <location>
        <position position="223"/>
    </location>
    <ligand>
        <name>IMP</name>
        <dbReference type="ChEBI" id="CHEBI:58053"/>
        <note>ligand shared between dimeric partners</note>
    </ligand>
</feature>
<dbReference type="InterPro" id="IPR033128">
    <property type="entry name" value="Adenylosuccin_syn_Lys_AS"/>
</dbReference>
<dbReference type="InterPro" id="IPR042109">
    <property type="entry name" value="Adenylosuccinate_synth_dom1"/>
</dbReference>
<dbReference type="Gene3D" id="3.40.440.10">
    <property type="entry name" value="Adenylosuccinate Synthetase, subunit A, domain 1"/>
    <property type="match status" value="1"/>
</dbReference>
<evidence type="ECO:0000256" key="4">
    <source>
        <dbReference type="ARBA" id="ARBA00022741"/>
    </source>
</evidence>
<evidence type="ECO:0000256" key="2">
    <source>
        <dbReference type="ARBA" id="ARBA00022598"/>
    </source>
</evidence>
<feature type="binding site" description="in other chain" evidence="8">
    <location>
        <begin position="38"/>
        <end position="41"/>
    </location>
    <ligand>
        <name>IMP</name>
        <dbReference type="ChEBI" id="CHEBI:58053"/>
        <note>ligand shared between dimeric partners</note>
    </ligand>
</feature>
<gene>
    <name evidence="8 11" type="primary">purA</name>
    <name evidence="11" type="ORF">GCM10011339_33430</name>
</gene>
<comment type="pathway">
    <text evidence="8 10">Purine metabolism; AMP biosynthesis via de novo pathway; AMP from IMP: step 1/2.</text>
</comment>
<feature type="binding site" evidence="8">
    <location>
        <position position="304"/>
    </location>
    <ligand>
        <name>GTP</name>
        <dbReference type="ChEBI" id="CHEBI:37565"/>
    </ligand>
</feature>
<feature type="binding site" evidence="8">
    <location>
        <position position="143"/>
    </location>
    <ligand>
        <name>IMP</name>
        <dbReference type="ChEBI" id="CHEBI:58053"/>
        <note>ligand shared between dimeric partners</note>
    </ligand>
</feature>
<dbReference type="Pfam" id="PF00709">
    <property type="entry name" value="Adenylsucc_synt"/>
    <property type="match status" value="1"/>
</dbReference>
<feature type="binding site" evidence="8">
    <location>
        <begin position="330"/>
        <end position="332"/>
    </location>
    <ligand>
        <name>GTP</name>
        <dbReference type="ChEBI" id="CHEBI:37565"/>
    </ligand>
</feature>
<dbReference type="PROSITE" id="PS01266">
    <property type="entry name" value="ADENYLOSUCCIN_SYN_1"/>
    <property type="match status" value="1"/>
</dbReference>
<dbReference type="EC" id="6.3.4.4" evidence="8 10"/>
<comment type="catalytic activity">
    <reaction evidence="8 10">
        <text>IMP + L-aspartate + GTP = N(6)-(1,2-dicarboxyethyl)-AMP + GDP + phosphate + 2 H(+)</text>
        <dbReference type="Rhea" id="RHEA:15753"/>
        <dbReference type="ChEBI" id="CHEBI:15378"/>
        <dbReference type="ChEBI" id="CHEBI:29991"/>
        <dbReference type="ChEBI" id="CHEBI:37565"/>
        <dbReference type="ChEBI" id="CHEBI:43474"/>
        <dbReference type="ChEBI" id="CHEBI:57567"/>
        <dbReference type="ChEBI" id="CHEBI:58053"/>
        <dbReference type="ChEBI" id="CHEBI:58189"/>
        <dbReference type="EC" id="6.3.4.4"/>
    </reaction>
</comment>
<keyword evidence="4 8" id="KW-0547">Nucleotide-binding</keyword>
<feature type="binding site" description="in other chain" evidence="8">
    <location>
        <position position="129"/>
    </location>
    <ligand>
        <name>IMP</name>
        <dbReference type="ChEBI" id="CHEBI:58053"/>
        <note>ligand shared between dimeric partners</note>
    </ligand>
</feature>
<feature type="active site" description="Proton acceptor" evidence="8">
    <location>
        <position position="13"/>
    </location>
</feature>
<name>A0ABQ1V767_9BACT</name>
<feature type="binding site" evidence="8">
    <location>
        <begin position="12"/>
        <end position="18"/>
    </location>
    <ligand>
        <name>GTP</name>
        <dbReference type="ChEBI" id="CHEBI:37565"/>
    </ligand>
</feature>
<comment type="similarity">
    <text evidence="8 10">Belongs to the adenylosuccinate synthetase family.</text>
</comment>
<keyword evidence="5 8" id="KW-0658">Purine biosynthesis</keyword>
<dbReference type="InterPro" id="IPR018220">
    <property type="entry name" value="Adenylosuccin_syn_GTP-bd"/>
</dbReference>
<dbReference type="InterPro" id="IPR042110">
    <property type="entry name" value="Adenylosuccinate_synth_dom2"/>
</dbReference>
<keyword evidence="7 8" id="KW-0342">GTP-binding</keyword>
<dbReference type="NCBIfam" id="TIGR00184">
    <property type="entry name" value="purA"/>
    <property type="match status" value="1"/>
</dbReference>
<dbReference type="Gene3D" id="3.90.170.10">
    <property type="entry name" value="Adenylosuccinate Synthetase, subunit A, domain 3"/>
    <property type="match status" value="1"/>
</dbReference>
<feature type="binding site" description="in other chain" evidence="8">
    <location>
        <position position="302"/>
    </location>
    <ligand>
        <name>IMP</name>
        <dbReference type="ChEBI" id="CHEBI:58053"/>
        <note>ligand shared between dimeric partners</note>
    </ligand>
</feature>
<reference evidence="12" key="1">
    <citation type="journal article" date="2019" name="Int. J. Syst. Evol. Microbiol.">
        <title>The Global Catalogue of Microorganisms (GCM) 10K type strain sequencing project: providing services to taxonomists for standard genome sequencing and annotation.</title>
        <authorList>
            <consortium name="The Broad Institute Genomics Platform"/>
            <consortium name="The Broad Institute Genome Sequencing Center for Infectious Disease"/>
            <person name="Wu L."/>
            <person name="Ma J."/>
        </authorList>
    </citation>
    <scope>NUCLEOTIDE SEQUENCE [LARGE SCALE GENOMIC DNA]</scope>
    <source>
        <strain evidence="12">CGMCC 1.15407</strain>
    </source>
</reference>
<evidence type="ECO:0000256" key="5">
    <source>
        <dbReference type="ARBA" id="ARBA00022755"/>
    </source>
</evidence>
<comment type="function">
    <text evidence="8">Plays an important role in the de novo pathway of purine nucleotide biosynthesis. Catalyzes the first committed step in the biosynthesis of AMP from IMP.</text>
</comment>
<evidence type="ECO:0000313" key="11">
    <source>
        <dbReference type="EMBL" id="GGF42251.1"/>
    </source>
</evidence>
<sequence>MKMDVLLGLQWGDEGKGKVVDFLAPKYNMVARFQGGPNAGHTLEFDGIKHVLHQIPSGIFRENLKNIIGNGVVLDPVVLRKEIEGLKKFNITYQQNLFISKKATIIIPTHKLLDAAYEKSKGDKKIGSTLKGIGPTYQDKVGRVALRVGDILSPDFREKYDALVEKHKAVLAFYDFDISELSKLEESFFEAVDFFKSLNLIDSEYDVNGALIAGDKVLAEGAQGSLLDIDFGSYPFVTSSSTMTAGACTGLGVAPSCIGEVFGIFKAYCTRVGSGPFPTELFDEDGERMRKEGNEFGSTTGRPRRCGWIDLPALRYSIMINGVTQLYMMKADVLNIFETIKVCTHYKLTDGTVIDQLPFEINDVKLEPVYKECKGWNKDLSDVTSYNEFPEELKDYVALLEESLNVPIKMVSVGPDRKQTIMK</sequence>
<evidence type="ECO:0000256" key="1">
    <source>
        <dbReference type="ARBA" id="ARBA00011738"/>
    </source>
</evidence>
<dbReference type="InterPro" id="IPR042111">
    <property type="entry name" value="Adenylosuccinate_synth_dom3"/>
</dbReference>
<comment type="caution">
    <text evidence="11">The sequence shown here is derived from an EMBL/GenBank/DDBJ whole genome shotgun (WGS) entry which is preliminary data.</text>
</comment>
<feature type="active site" description="Proton donor" evidence="8">
    <location>
        <position position="41"/>
    </location>
</feature>
<dbReference type="NCBIfam" id="NF002223">
    <property type="entry name" value="PRK01117.1"/>
    <property type="match status" value="1"/>
</dbReference>
<evidence type="ECO:0000256" key="10">
    <source>
        <dbReference type="RuleBase" id="RU000520"/>
    </source>
</evidence>
<evidence type="ECO:0000256" key="7">
    <source>
        <dbReference type="ARBA" id="ARBA00023134"/>
    </source>
</evidence>
<evidence type="ECO:0000313" key="12">
    <source>
        <dbReference type="Proteomes" id="UP000647339"/>
    </source>
</evidence>
<protein>
    <recommendedName>
        <fullName evidence="8 10">Adenylosuccinate synthetase</fullName>
        <shortName evidence="8">AMPSase</shortName>
        <shortName evidence="8">AdSS</shortName>
        <ecNumber evidence="8 10">6.3.4.4</ecNumber>
    </recommendedName>
    <alternativeName>
        <fullName evidence="8">IMP--aspartate ligase</fullName>
    </alternativeName>
</protein>
<feature type="binding site" description="in other chain" evidence="8">
    <location>
        <begin position="13"/>
        <end position="16"/>
    </location>
    <ligand>
        <name>IMP</name>
        <dbReference type="ChEBI" id="CHEBI:58053"/>
        <note>ligand shared between dimeric partners</note>
    </ligand>
</feature>
<keyword evidence="6 8" id="KW-0460">Magnesium</keyword>
<dbReference type="InterPro" id="IPR027417">
    <property type="entry name" value="P-loop_NTPase"/>
</dbReference>
<feature type="active site" evidence="9">
    <location>
        <position position="140"/>
    </location>
</feature>
<dbReference type="PROSITE" id="PS00513">
    <property type="entry name" value="ADENYLOSUCCIN_SYN_2"/>
    <property type="match status" value="1"/>
</dbReference>
<keyword evidence="12" id="KW-1185">Reference proteome</keyword>
<feature type="binding site" evidence="8">
    <location>
        <begin position="412"/>
        <end position="414"/>
    </location>
    <ligand>
        <name>GTP</name>
        <dbReference type="ChEBI" id="CHEBI:37565"/>
    </ligand>
</feature>
<dbReference type="CDD" id="cd03108">
    <property type="entry name" value="AdSS"/>
    <property type="match status" value="1"/>
</dbReference>
<feature type="binding site" description="in other chain" evidence="8">
    <location>
        <position position="238"/>
    </location>
    <ligand>
        <name>IMP</name>
        <dbReference type="ChEBI" id="CHEBI:58053"/>
        <note>ligand shared between dimeric partners</note>
    </ligand>
</feature>
<evidence type="ECO:0000256" key="3">
    <source>
        <dbReference type="ARBA" id="ARBA00022723"/>
    </source>
</evidence>
<feature type="binding site" evidence="8">
    <location>
        <position position="40"/>
    </location>
    <ligand>
        <name>Mg(2+)</name>
        <dbReference type="ChEBI" id="CHEBI:18420"/>
    </ligand>
</feature>
<dbReference type="HAMAP" id="MF_00011">
    <property type="entry name" value="Adenylosucc_synth"/>
    <property type="match status" value="1"/>
</dbReference>